<evidence type="ECO:0000256" key="5">
    <source>
        <dbReference type="NCBIfam" id="TIGR00205"/>
    </source>
</evidence>
<dbReference type="PANTHER" id="PTHR34653:SF1">
    <property type="entry name" value="FLAGELLAR HOOK-BASAL BODY COMPLEX PROTEIN FLIE"/>
    <property type="match status" value="1"/>
</dbReference>
<proteinExistence type="inferred from homology"/>
<keyword evidence="3 4" id="KW-0975">Bacterial flagellum</keyword>
<accession>A0A8J3F8Z6</accession>
<gene>
    <name evidence="4" type="primary">fliE</name>
    <name evidence="6" type="ORF">GCM10010123_10250</name>
</gene>
<dbReference type="AlphaFoldDB" id="A0A8J3F8Z6"/>
<evidence type="ECO:0000256" key="3">
    <source>
        <dbReference type="ARBA" id="ARBA00023143"/>
    </source>
</evidence>
<reference evidence="6" key="1">
    <citation type="journal article" date="2014" name="Int. J. Syst. Evol. Microbiol.">
        <title>Complete genome sequence of Corynebacterium casei LMG S-19264T (=DSM 44701T), isolated from a smear-ripened cheese.</title>
        <authorList>
            <consortium name="US DOE Joint Genome Institute (JGI-PGF)"/>
            <person name="Walter F."/>
            <person name="Albersmeier A."/>
            <person name="Kalinowski J."/>
            <person name="Ruckert C."/>
        </authorList>
    </citation>
    <scope>NUCLEOTIDE SEQUENCE</scope>
    <source>
        <strain evidence="6">JCM 3090</strain>
    </source>
</reference>
<comment type="subcellular location">
    <subcellularLocation>
        <location evidence="1 4">Bacterial flagellum basal body</location>
    </subcellularLocation>
</comment>
<dbReference type="HAMAP" id="MF_00724">
    <property type="entry name" value="FliE"/>
    <property type="match status" value="1"/>
</dbReference>
<sequence length="109" mass="11211">MTSPIDAIGSLAGIQGPKAIAPIDTKLDLGATEATGGADFATTLASSLQNVQDLQNKTSDLSVQAATGTLSDVHDYMIASAESGIATQLTTAVRNKAVEAFQEIMRMQA</sequence>
<dbReference type="Proteomes" id="UP000649739">
    <property type="component" value="Unassembled WGS sequence"/>
</dbReference>
<dbReference type="RefSeq" id="WP_229783343.1">
    <property type="nucleotide sequence ID" value="NZ_BMQB01000002.1"/>
</dbReference>
<evidence type="ECO:0000256" key="4">
    <source>
        <dbReference type="HAMAP-Rule" id="MF_00724"/>
    </source>
</evidence>
<keyword evidence="7" id="KW-1185">Reference proteome</keyword>
<evidence type="ECO:0000313" key="6">
    <source>
        <dbReference type="EMBL" id="GGJ82541.1"/>
    </source>
</evidence>
<reference evidence="6" key="2">
    <citation type="submission" date="2020-09" db="EMBL/GenBank/DDBJ databases">
        <authorList>
            <person name="Sun Q."/>
            <person name="Ohkuma M."/>
        </authorList>
    </citation>
    <scope>NUCLEOTIDE SEQUENCE</scope>
    <source>
        <strain evidence="6">JCM 3090</strain>
    </source>
</reference>
<name>A0A8J3F8Z6_9ACTN</name>
<dbReference type="GO" id="GO:0009425">
    <property type="term" value="C:bacterial-type flagellum basal body"/>
    <property type="evidence" value="ECO:0007669"/>
    <property type="project" value="UniProtKB-SubCell"/>
</dbReference>
<dbReference type="GO" id="GO:0005198">
    <property type="term" value="F:structural molecule activity"/>
    <property type="evidence" value="ECO:0007669"/>
    <property type="project" value="UniProtKB-UniRule"/>
</dbReference>
<dbReference type="GO" id="GO:0003774">
    <property type="term" value="F:cytoskeletal motor activity"/>
    <property type="evidence" value="ECO:0007669"/>
    <property type="project" value="InterPro"/>
</dbReference>
<dbReference type="GO" id="GO:0071973">
    <property type="term" value="P:bacterial-type flagellum-dependent cell motility"/>
    <property type="evidence" value="ECO:0007669"/>
    <property type="project" value="InterPro"/>
</dbReference>
<evidence type="ECO:0000256" key="2">
    <source>
        <dbReference type="ARBA" id="ARBA00009272"/>
    </source>
</evidence>
<dbReference type="PRINTS" id="PR01006">
    <property type="entry name" value="FLGHOOKFLIE"/>
</dbReference>
<protein>
    <recommendedName>
        <fullName evidence="4 5">Flagellar hook-basal body complex protein FliE</fullName>
    </recommendedName>
</protein>
<organism evidence="6 7">
    <name type="scientific">Pilimelia anulata</name>
    <dbReference type="NCBI Taxonomy" id="53371"/>
    <lineage>
        <taxon>Bacteria</taxon>
        <taxon>Bacillati</taxon>
        <taxon>Actinomycetota</taxon>
        <taxon>Actinomycetes</taxon>
        <taxon>Micromonosporales</taxon>
        <taxon>Micromonosporaceae</taxon>
        <taxon>Pilimelia</taxon>
    </lineage>
</organism>
<dbReference type="InterPro" id="IPR001624">
    <property type="entry name" value="FliE"/>
</dbReference>
<evidence type="ECO:0000256" key="1">
    <source>
        <dbReference type="ARBA" id="ARBA00004117"/>
    </source>
</evidence>
<dbReference type="EMBL" id="BMQB01000002">
    <property type="protein sequence ID" value="GGJ82541.1"/>
    <property type="molecule type" value="Genomic_DNA"/>
</dbReference>
<evidence type="ECO:0000313" key="7">
    <source>
        <dbReference type="Proteomes" id="UP000649739"/>
    </source>
</evidence>
<dbReference type="NCBIfam" id="TIGR00205">
    <property type="entry name" value="fliE"/>
    <property type="match status" value="1"/>
</dbReference>
<dbReference type="PANTHER" id="PTHR34653">
    <property type="match status" value="1"/>
</dbReference>
<comment type="similarity">
    <text evidence="2 4">Belongs to the FliE family.</text>
</comment>
<comment type="caution">
    <text evidence="6">The sequence shown here is derived from an EMBL/GenBank/DDBJ whole genome shotgun (WGS) entry which is preliminary data.</text>
</comment>
<dbReference type="Pfam" id="PF02049">
    <property type="entry name" value="FliE"/>
    <property type="match status" value="1"/>
</dbReference>